<gene>
    <name evidence="1" type="ORF">Vadar_001420</name>
</gene>
<evidence type="ECO:0000313" key="2">
    <source>
        <dbReference type="Proteomes" id="UP000828048"/>
    </source>
</evidence>
<accession>A0ACB7Z9S3</accession>
<dbReference type="EMBL" id="CM037162">
    <property type="protein sequence ID" value="KAH7862206.1"/>
    <property type="molecule type" value="Genomic_DNA"/>
</dbReference>
<name>A0ACB7Z9S3_9ERIC</name>
<organism evidence="1 2">
    <name type="scientific">Vaccinium darrowii</name>
    <dbReference type="NCBI Taxonomy" id="229202"/>
    <lineage>
        <taxon>Eukaryota</taxon>
        <taxon>Viridiplantae</taxon>
        <taxon>Streptophyta</taxon>
        <taxon>Embryophyta</taxon>
        <taxon>Tracheophyta</taxon>
        <taxon>Spermatophyta</taxon>
        <taxon>Magnoliopsida</taxon>
        <taxon>eudicotyledons</taxon>
        <taxon>Gunneridae</taxon>
        <taxon>Pentapetalae</taxon>
        <taxon>asterids</taxon>
        <taxon>Ericales</taxon>
        <taxon>Ericaceae</taxon>
        <taxon>Vaccinioideae</taxon>
        <taxon>Vaccinieae</taxon>
        <taxon>Vaccinium</taxon>
    </lineage>
</organism>
<protein>
    <submittedName>
        <fullName evidence="1">Uncharacterized protein</fullName>
    </submittedName>
</protein>
<keyword evidence="2" id="KW-1185">Reference proteome</keyword>
<dbReference type="Proteomes" id="UP000828048">
    <property type="component" value="Chromosome 12"/>
</dbReference>
<proteinExistence type="predicted"/>
<comment type="caution">
    <text evidence="1">The sequence shown here is derived from an EMBL/GenBank/DDBJ whole genome shotgun (WGS) entry which is preliminary data.</text>
</comment>
<evidence type="ECO:0000313" key="1">
    <source>
        <dbReference type="EMBL" id="KAH7862206.1"/>
    </source>
</evidence>
<sequence length="328" mass="36420">MEGEDKGSVCVTGGTGYVASWLIMRLLQRGYKVHTTVRSYPGDTKKDISFLTNLPGAPENLQIFQADLDHPVSFTPAIEGCSGVFHVAHPMNYNDEEPEQVKHKRAINGTLEILKACVNSKTVKRVVYTSSGSAVGYHKGSSIVDESMWSDTEFINSLMPVGASYYVGKTLTERAVLEFGEKHGLDIVSVIPAYIHGPFISPRVPDSVSISLAMIMGDKDKYQLIVKVSMVHIDDVADAHIFLLEHPEARGRYICSAADISIEKMSEFLSARYPQYQIPAADCLKEVEGYRYPDFSSKKLLDIGFEYKYGLEDMYDGAIQCCKEKGFL</sequence>
<reference evidence="1 2" key="1">
    <citation type="journal article" date="2021" name="Hortic Res">
        <title>High-quality reference genome and annotation aids understanding of berry development for evergreen blueberry (Vaccinium darrowii).</title>
        <authorList>
            <person name="Yu J."/>
            <person name="Hulse-Kemp A.M."/>
            <person name="Babiker E."/>
            <person name="Staton M."/>
        </authorList>
    </citation>
    <scope>NUCLEOTIDE SEQUENCE [LARGE SCALE GENOMIC DNA]</scope>
    <source>
        <strain evidence="2">cv. NJ 8807/NJ 8810</strain>
        <tissue evidence="1">Young leaf</tissue>
    </source>
</reference>